<sequence length="213" mass="24564">MNISNSTEWYYNQRLNGYEDPYVVTHLYTDEIESDSVFVEIGSDRFVGSTEYYAKLAEQYGTVLHSVDIVTKAQERIKHQNIIWHTAIGSEWAKNVYPTIGKKISVLFLDNYDYIWDADTKEKQNSNTSCQLEHFTQLYHLYPWLTEDCTIVLDDTFMYNGCWVGKSGASVIFLLSQGFEIVWEADFATSMSCGYTTSGVVMKPKKLKLKEKS</sequence>
<protein>
    <submittedName>
        <fullName evidence="1">Uncharacterized protein</fullName>
    </submittedName>
</protein>
<reference evidence="1" key="1">
    <citation type="submission" date="2020-04" db="EMBL/GenBank/DDBJ databases">
        <authorList>
            <person name="Chiriac C."/>
            <person name="Salcher M."/>
            <person name="Ghai R."/>
            <person name="Kavagutti S V."/>
        </authorList>
    </citation>
    <scope>NUCLEOTIDE SEQUENCE</scope>
</reference>
<evidence type="ECO:0000313" key="1">
    <source>
        <dbReference type="EMBL" id="CAB4133459.1"/>
    </source>
</evidence>
<dbReference type="EMBL" id="LR796274">
    <property type="protein sequence ID" value="CAB4133459.1"/>
    <property type="molecule type" value="Genomic_DNA"/>
</dbReference>
<accession>A0A6J5LP21</accession>
<name>A0A6J5LP21_9CAUD</name>
<proteinExistence type="predicted"/>
<gene>
    <name evidence="1" type="ORF">UFOVP257_203</name>
</gene>
<organism evidence="1">
    <name type="scientific">uncultured Caudovirales phage</name>
    <dbReference type="NCBI Taxonomy" id="2100421"/>
    <lineage>
        <taxon>Viruses</taxon>
        <taxon>Duplodnaviria</taxon>
        <taxon>Heunggongvirae</taxon>
        <taxon>Uroviricota</taxon>
        <taxon>Caudoviricetes</taxon>
        <taxon>Peduoviridae</taxon>
        <taxon>Maltschvirus</taxon>
        <taxon>Maltschvirus maltsch</taxon>
    </lineage>
</organism>